<dbReference type="Proteomes" id="UP001246473">
    <property type="component" value="Unassembled WGS sequence"/>
</dbReference>
<evidence type="ECO:0000313" key="3">
    <source>
        <dbReference type="Proteomes" id="UP001246473"/>
    </source>
</evidence>
<proteinExistence type="predicted"/>
<protein>
    <submittedName>
        <fullName evidence="2">Uncharacterized protein</fullName>
    </submittedName>
</protein>
<dbReference type="AlphaFoldDB" id="A0AAP5QI46"/>
<sequence>MMKFTVIAVISLAAVTPFSAFAHSIEWYAANLPEARATNKQCMEQLKQAGTLSKVEMEECQRASTALVHATNFVPSKPVSY</sequence>
<dbReference type="GeneID" id="66521075"/>
<feature type="chain" id="PRO_5042869633" evidence="1">
    <location>
        <begin position="23"/>
        <end position="81"/>
    </location>
</feature>
<dbReference type="EMBL" id="JANSLM010000018">
    <property type="protein sequence ID" value="MDT8842644.1"/>
    <property type="molecule type" value="Genomic_DNA"/>
</dbReference>
<dbReference type="RefSeq" id="WP_146153340.1">
    <property type="nucleotide sequence ID" value="NZ_CP010025.1"/>
</dbReference>
<keyword evidence="1" id="KW-0732">Signal</keyword>
<reference evidence="2" key="1">
    <citation type="submission" date="2022-08" db="EMBL/GenBank/DDBJ databases">
        <authorList>
            <person name="Kim S.-J."/>
        </authorList>
    </citation>
    <scope>NUCLEOTIDE SEQUENCE</scope>
    <source>
        <strain evidence="2">KJ</strain>
    </source>
</reference>
<accession>A0AAP5QI46</accession>
<name>A0AAP5QI46_9BURK</name>
<organism evidence="2 3">
    <name type="scientific">Paraburkholderia fungorum</name>
    <dbReference type="NCBI Taxonomy" id="134537"/>
    <lineage>
        <taxon>Bacteria</taxon>
        <taxon>Pseudomonadati</taxon>
        <taxon>Pseudomonadota</taxon>
        <taxon>Betaproteobacteria</taxon>
        <taxon>Burkholderiales</taxon>
        <taxon>Burkholderiaceae</taxon>
        <taxon>Paraburkholderia</taxon>
    </lineage>
</organism>
<comment type="caution">
    <text evidence="2">The sequence shown here is derived from an EMBL/GenBank/DDBJ whole genome shotgun (WGS) entry which is preliminary data.</text>
</comment>
<feature type="signal peptide" evidence="1">
    <location>
        <begin position="1"/>
        <end position="22"/>
    </location>
</feature>
<evidence type="ECO:0000313" key="2">
    <source>
        <dbReference type="EMBL" id="MDT8842644.1"/>
    </source>
</evidence>
<gene>
    <name evidence="2" type="ORF">ParKJ_34980</name>
</gene>
<evidence type="ECO:0000256" key="1">
    <source>
        <dbReference type="SAM" id="SignalP"/>
    </source>
</evidence>